<dbReference type="Pfam" id="PF00392">
    <property type="entry name" value="GntR"/>
    <property type="match status" value="1"/>
</dbReference>
<proteinExistence type="predicted"/>
<feature type="domain" description="HTH gntR-type" evidence="4">
    <location>
        <begin position="23"/>
        <end position="93"/>
    </location>
</feature>
<dbReference type="PROSITE" id="PS50949">
    <property type="entry name" value="HTH_GNTR"/>
    <property type="match status" value="1"/>
</dbReference>
<gene>
    <name evidence="5" type="ORF">R2G56_20145</name>
</gene>
<evidence type="ECO:0000313" key="6">
    <source>
        <dbReference type="Proteomes" id="UP001185659"/>
    </source>
</evidence>
<dbReference type="Pfam" id="PF07729">
    <property type="entry name" value="FCD"/>
    <property type="match status" value="1"/>
</dbReference>
<dbReference type="PANTHER" id="PTHR43537">
    <property type="entry name" value="TRANSCRIPTIONAL REGULATOR, GNTR FAMILY"/>
    <property type="match status" value="1"/>
</dbReference>
<dbReference type="SMART" id="SM00345">
    <property type="entry name" value="HTH_GNTR"/>
    <property type="match status" value="1"/>
</dbReference>
<dbReference type="InterPro" id="IPR036388">
    <property type="entry name" value="WH-like_DNA-bd_sf"/>
</dbReference>
<keyword evidence="6" id="KW-1185">Reference proteome</keyword>
<dbReference type="InterPro" id="IPR011711">
    <property type="entry name" value="GntR_C"/>
</dbReference>
<evidence type="ECO:0000256" key="3">
    <source>
        <dbReference type="ARBA" id="ARBA00023163"/>
    </source>
</evidence>
<dbReference type="InterPro" id="IPR008920">
    <property type="entry name" value="TF_FadR/GntR_C"/>
</dbReference>
<dbReference type="SMART" id="SM00895">
    <property type="entry name" value="FCD"/>
    <property type="match status" value="1"/>
</dbReference>
<organism evidence="5 6">
    <name type="scientific">Nitratireductor aquimarinus</name>
    <dbReference type="NCBI Taxonomy" id="889300"/>
    <lineage>
        <taxon>Bacteria</taxon>
        <taxon>Pseudomonadati</taxon>
        <taxon>Pseudomonadota</taxon>
        <taxon>Alphaproteobacteria</taxon>
        <taxon>Hyphomicrobiales</taxon>
        <taxon>Phyllobacteriaceae</taxon>
        <taxon>Nitratireductor</taxon>
    </lineage>
</organism>
<dbReference type="EMBL" id="JAWLIP010000011">
    <property type="protein sequence ID" value="MDV6228605.1"/>
    <property type="molecule type" value="Genomic_DNA"/>
</dbReference>
<dbReference type="Gene3D" id="1.10.10.10">
    <property type="entry name" value="Winged helix-like DNA-binding domain superfamily/Winged helix DNA-binding domain"/>
    <property type="match status" value="1"/>
</dbReference>
<accession>A0ABU4AQU5</accession>
<keyword evidence="1" id="KW-0805">Transcription regulation</keyword>
<keyword evidence="2" id="KW-0238">DNA-binding</keyword>
<sequence length="259" mass="29054">MPDRSSPPPAPEASQLSTVLKRRKRPDIIADRIREMIVTHGLRPGDRIPHEWLLPETQEASRGTLREAQKILEFQGLVVSKTGPGGGVFVSTVGADQAIRLLDNLFLFHPPSIAEIYAIRKVLEPQLAASVAGRLSPEAFTALQAKIRLYEAEPETAEEEYRQRLAELDFHVELARHAENALLGFNCVFLVSLLRDMTVCRAIYKEPNPALREAGLHYQISLMRAIKAGDGERAAQIMRDHMEAAECYMLERAEIRRKG</sequence>
<evidence type="ECO:0000259" key="4">
    <source>
        <dbReference type="PROSITE" id="PS50949"/>
    </source>
</evidence>
<evidence type="ECO:0000313" key="5">
    <source>
        <dbReference type="EMBL" id="MDV6228605.1"/>
    </source>
</evidence>
<comment type="caution">
    <text evidence="5">The sequence shown here is derived from an EMBL/GenBank/DDBJ whole genome shotgun (WGS) entry which is preliminary data.</text>
</comment>
<dbReference type="SUPFAM" id="SSF46785">
    <property type="entry name" value="Winged helix' DNA-binding domain"/>
    <property type="match status" value="1"/>
</dbReference>
<dbReference type="RefSeq" id="WP_317562397.1">
    <property type="nucleotide sequence ID" value="NZ_JAWLIP010000011.1"/>
</dbReference>
<name>A0ABU4AQU5_9HYPH</name>
<dbReference type="Gene3D" id="1.20.120.530">
    <property type="entry name" value="GntR ligand-binding domain-like"/>
    <property type="match status" value="1"/>
</dbReference>
<keyword evidence="3" id="KW-0804">Transcription</keyword>
<evidence type="ECO:0000256" key="2">
    <source>
        <dbReference type="ARBA" id="ARBA00023125"/>
    </source>
</evidence>
<evidence type="ECO:0000256" key="1">
    <source>
        <dbReference type="ARBA" id="ARBA00023015"/>
    </source>
</evidence>
<dbReference type="PANTHER" id="PTHR43537:SF24">
    <property type="entry name" value="GLUCONATE OPERON TRANSCRIPTIONAL REPRESSOR"/>
    <property type="match status" value="1"/>
</dbReference>
<dbReference type="Proteomes" id="UP001185659">
    <property type="component" value="Unassembled WGS sequence"/>
</dbReference>
<reference evidence="5 6" key="1">
    <citation type="submission" date="2023-10" db="EMBL/GenBank/DDBJ databases">
        <authorList>
            <person name="Venkata Ramana C."/>
            <person name="Sasikala C."/>
            <person name="Dhurka M."/>
        </authorList>
    </citation>
    <scope>NUCLEOTIDE SEQUENCE [LARGE SCALE GENOMIC DNA]</scope>
    <source>
        <strain evidence="5 6">KCTC 32151</strain>
    </source>
</reference>
<protein>
    <submittedName>
        <fullName evidence="5">FCD domain-containing protein</fullName>
    </submittedName>
</protein>
<dbReference type="SUPFAM" id="SSF48008">
    <property type="entry name" value="GntR ligand-binding domain-like"/>
    <property type="match status" value="1"/>
</dbReference>
<dbReference type="InterPro" id="IPR000524">
    <property type="entry name" value="Tscrpt_reg_HTH_GntR"/>
</dbReference>
<dbReference type="InterPro" id="IPR036390">
    <property type="entry name" value="WH_DNA-bd_sf"/>
</dbReference>